<evidence type="ECO:0000256" key="7">
    <source>
        <dbReference type="SAM" id="MobiDB-lite"/>
    </source>
</evidence>
<evidence type="ECO:0000256" key="5">
    <source>
        <dbReference type="ARBA" id="ARBA00022777"/>
    </source>
</evidence>
<dbReference type="InterPro" id="IPR035965">
    <property type="entry name" value="PAS-like_dom_sf"/>
</dbReference>
<keyword evidence="12" id="KW-1185">Reference proteome</keyword>
<dbReference type="KEGG" id="halu:HUG12_12240"/>
<evidence type="ECO:0000256" key="2">
    <source>
        <dbReference type="ARBA" id="ARBA00012438"/>
    </source>
</evidence>
<proteinExistence type="predicted"/>
<feature type="domain" description="PAS" evidence="9">
    <location>
        <begin position="657"/>
        <end position="735"/>
    </location>
</feature>
<dbReference type="GO" id="GO:0000155">
    <property type="term" value="F:phosphorelay sensor kinase activity"/>
    <property type="evidence" value="ECO:0007669"/>
    <property type="project" value="InterPro"/>
</dbReference>
<dbReference type="FunFam" id="3.30.565.10:FF:000006">
    <property type="entry name" value="Sensor histidine kinase WalK"/>
    <property type="match status" value="1"/>
</dbReference>
<dbReference type="EMBL" id="CP058579">
    <property type="protein sequence ID" value="QLG62456.1"/>
    <property type="molecule type" value="Genomic_DNA"/>
</dbReference>
<evidence type="ECO:0000313" key="11">
    <source>
        <dbReference type="EMBL" id="QLG62456.1"/>
    </source>
</evidence>
<name>A0A7D5QA93_9EURY</name>
<dbReference type="NCBIfam" id="TIGR00229">
    <property type="entry name" value="sensory_box"/>
    <property type="match status" value="3"/>
</dbReference>
<dbReference type="Gene3D" id="3.30.565.10">
    <property type="entry name" value="Histidine kinase-like ATPase, C-terminal domain"/>
    <property type="match status" value="1"/>
</dbReference>
<dbReference type="PANTHER" id="PTHR43304:SF1">
    <property type="entry name" value="PAC DOMAIN-CONTAINING PROTEIN"/>
    <property type="match status" value="1"/>
</dbReference>
<dbReference type="CDD" id="cd00130">
    <property type="entry name" value="PAS"/>
    <property type="match status" value="3"/>
</dbReference>
<dbReference type="InterPro" id="IPR005467">
    <property type="entry name" value="His_kinase_dom"/>
</dbReference>
<evidence type="ECO:0000259" key="10">
    <source>
        <dbReference type="PROSITE" id="PS50113"/>
    </source>
</evidence>
<dbReference type="InterPro" id="IPR004358">
    <property type="entry name" value="Sig_transdc_His_kin-like_C"/>
</dbReference>
<dbReference type="Gene3D" id="3.30.450.20">
    <property type="entry name" value="PAS domain"/>
    <property type="match status" value="3"/>
</dbReference>
<dbReference type="Pfam" id="PF13426">
    <property type="entry name" value="PAS_9"/>
    <property type="match status" value="1"/>
</dbReference>
<evidence type="ECO:0000256" key="6">
    <source>
        <dbReference type="SAM" id="Coils"/>
    </source>
</evidence>
<gene>
    <name evidence="11" type="ORF">HUG12_12240</name>
</gene>
<feature type="domain" description="Histidine kinase" evidence="8">
    <location>
        <begin position="807"/>
        <end position="1020"/>
    </location>
</feature>
<dbReference type="PANTHER" id="PTHR43304">
    <property type="entry name" value="PHYTOCHROME-LIKE PROTEIN CPH1"/>
    <property type="match status" value="1"/>
</dbReference>
<comment type="catalytic activity">
    <reaction evidence="1">
        <text>ATP + protein L-histidine = ADP + protein N-phospho-L-histidine.</text>
        <dbReference type="EC" id="2.7.13.3"/>
    </reaction>
</comment>
<keyword evidence="3" id="KW-0597">Phosphoprotein</keyword>
<feature type="region of interest" description="Disordered" evidence="7">
    <location>
        <begin position="1"/>
        <end position="43"/>
    </location>
</feature>
<reference evidence="11 12" key="1">
    <citation type="submission" date="2020-06" db="EMBL/GenBank/DDBJ databases">
        <title>NJ-3-1, isolated from saline soil.</title>
        <authorList>
            <person name="Cui H.L."/>
            <person name="Shi X."/>
        </authorList>
    </citation>
    <scope>NUCLEOTIDE SEQUENCE [LARGE SCALE GENOMIC DNA]</scope>
    <source>
        <strain evidence="11 12">NJ-3-1</strain>
    </source>
</reference>
<dbReference type="GeneID" id="56038241"/>
<dbReference type="InterPro" id="IPR036890">
    <property type="entry name" value="HATPase_C_sf"/>
</dbReference>
<feature type="domain" description="PAC" evidence="10">
    <location>
        <begin position="738"/>
        <end position="789"/>
    </location>
</feature>
<dbReference type="SUPFAM" id="SSF55781">
    <property type="entry name" value="GAF domain-like"/>
    <property type="match status" value="1"/>
</dbReference>
<dbReference type="SMART" id="SM00388">
    <property type="entry name" value="HisKA"/>
    <property type="match status" value="1"/>
</dbReference>
<dbReference type="SUPFAM" id="SSF55874">
    <property type="entry name" value="ATPase domain of HSP90 chaperone/DNA topoisomerase II/histidine kinase"/>
    <property type="match status" value="1"/>
</dbReference>
<dbReference type="InterPro" id="IPR013655">
    <property type="entry name" value="PAS_fold_3"/>
</dbReference>
<dbReference type="Gene3D" id="3.40.50.300">
    <property type="entry name" value="P-loop containing nucleotide triphosphate hydrolases"/>
    <property type="match status" value="1"/>
</dbReference>
<sequence>MRNEVERGNERRDPDCGSGLKGLRRSSEFRGPVESPDDHDHSNDHLALIYESREEQFASAIPFIRQGLERGERCLYVADDNPREDVLTAMRDHGIDVDAALESGALSVRTPADTYRRTGEFDRATMLEFWEESLERAKGEGGHTGLRAAAEMTWALNGDTSPDDLLEYEAVLNSLYRDEDYVVMCQYNRERFPAAVTHDVIKTHPHVISDGTVSRNFYYTPPETYFGPEEMEPKVDRMLQSLRERTEVKTELRERQEYLARVFESSHDAILIVDPRADEIVDANSAATEMLGYTHDELLTLGPSDLYPDELDRFQAFVEKVVANGTGWIDELNCRTKSRGRIPAEISASRMEHDGRSVVLAVARDVSERRKWERAQRKLYEITADPDRPFDEKLQAVFELGCEQFDLDLGGIARVDPETDLFEVETISDEHDHLVPGERYPLSETYCRMATDDGVTVDVTDPVGQDFEGELCYDRFGVEAYLGTYIELGDGDGRTFFFLSNRPRKEEFSEVERTLHHLMGQWVKYELERRQRERELRERTEHLSAIVETTPECIKTVAADGTLLQMNPAGLDMVEADSASDVIGECIYDLIAPEHRQSFREFNERICRGERGTMEFDVVGLDGRRRHMETHAAPLCSPDGKISHVALTRDITDQMERERELERALDLLEKTERIADVGGWEIDTGTMEVFWSDHLFELLGASADEEPRLDGALDLYHEEDRSIVENAIEAALESGDPFDVEARIRAGSNGVRWLRVQGIPETVDGDVVSLRGAAQDVTERKRREQRLEEVIDRLEASNDRLEQFAYAASHDLQEPLRMVSSYLQLIEDRYKDELDEDGEEFIEFAVDGADRMRTMVKGLLEYSRVETRGDPLEPVDLDAVFDDVLSDLRIQIEESNAGITADELPRVTGDASQLRQVLQNLLENAITYSGDEPPRIHVSAERAGSEWNVSVRDEGIGIEPEHQERVFEVFQRLHTRGEYDGTGIGLALCERIVERHDGEIRVESDPGQGTTFSFTLPAVRTRDR</sequence>
<protein>
    <recommendedName>
        <fullName evidence="2">histidine kinase</fullName>
        <ecNumber evidence="2">2.7.13.3</ecNumber>
    </recommendedName>
</protein>
<feature type="coiled-coil region" evidence="6">
    <location>
        <begin position="777"/>
        <end position="804"/>
    </location>
</feature>
<evidence type="ECO:0000256" key="3">
    <source>
        <dbReference type="ARBA" id="ARBA00022553"/>
    </source>
</evidence>
<dbReference type="SUPFAM" id="SSF55785">
    <property type="entry name" value="PYP-like sensor domain (PAS domain)"/>
    <property type="match status" value="3"/>
</dbReference>
<feature type="compositionally biased region" description="Basic and acidic residues" evidence="7">
    <location>
        <begin position="1"/>
        <end position="15"/>
    </location>
</feature>
<evidence type="ECO:0000259" key="9">
    <source>
        <dbReference type="PROSITE" id="PS50112"/>
    </source>
</evidence>
<dbReference type="InterPro" id="IPR003661">
    <property type="entry name" value="HisK_dim/P_dom"/>
</dbReference>
<dbReference type="Pfam" id="PF00512">
    <property type="entry name" value="HisKA"/>
    <property type="match status" value="1"/>
</dbReference>
<dbReference type="CDD" id="cd00082">
    <property type="entry name" value="HisKA"/>
    <property type="match status" value="1"/>
</dbReference>
<dbReference type="InterPro" id="IPR025847">
    <property type="entry name" value="MEDS_domain"/>
</dbReference>
<dbReference type="OrthoDB" id="106630at2157"/>
<dbReference type="SMART" id="SM00091">
    <property type="entry name" value="PAS"/>
    <property type="match status" value="3"/>
</dbReference>
<evidence type="ECO:0000313" key="12">
    <source>
        <dbReference type="Proteomes" id="UP000509626"/>
    </source>
</evidence>
<dbReference type="InterPro" id="IPR003594">
    <property type="entry name" value="HATPase_dom"/>
</dbReference>
<evidence type="ECO:0000259" key="8">
    <source>
        <dbReference type="PROSITE" id="PS50109"/>
    </source>
</evidence>
<dbReference type="PROSITE" id="PS50112">
    <property type="entry name" value="PAS"/>
    <property type="match status" value="2"/>
</dbReference>
<dbReference type="InterPro" id="IPR036097">
    <property type="entry name" value="HisK_dim/P_sf"/>
</dbReference>
<dbReference type="Proteomes" id="UP000509626">
    <property type="component" value="Chromosome"/>
</dbReference>
<dbReference type="RefSeq" id="WP_179269041.1">
    <property type="nucleotide sequence ID" value="NZ_CP058579.1"/>
</dbReference>
<dbReference type="InterPro" id="IPR013656">
    <property type="entry name" value="PAS_4"/>
</dbReference>
<accession>A0A7D5QA93</accession>
<dbReference type="InterPro" id="IPR001610">
    <property type="entry name" value="PAC"/>
</dbReference>
<keyword evidence="5" id="KW-0418">Kinase</keyword>
<dbReference type="Pfam" id="PF08448">
    <property type="entry name" value="PAS_4"/>
    <property type="match status" value="1"/>
</dbReference>
<keyword evidence="6" id="KW-0175">Coiled coil</keyword>
<organism evidence="11 12">
    <name type="scientific">Halorarum salinum</name>
    <dbReference type="NCBI Taxonomy" id="2743089"/>
    <lineage>
        <taxon>Archaea</taxon>
        <taxon>Methanobacteriati</taxon>
        <taxon>Methanobacteriota</taxon>
        <taxon>Stenosarchaea group</taxon>
        <taxon>Halobacteria</taxon>
        <taxon>Halobacteriales</taxon>
        <taxon>Haloferacaceae</taxon>
        <taxon>Halorarum</taxon>
    </lineage>
</organism>
<dbReference type="InterPro" id="IPR027417">
    <property type="entry name" value="P-loop_NTPase"/>
</dbReference>
<dbReference type="PRINTS" id="PR00344">
    <property type="entry name" value="BCTRLSENSOR"/>
</dbReference>
<dbReference type="InterPro" id="IPR000700">
    <property type="entry name" value="PAS-assoc_C"/>
</dbReference>
<feature type="domain" description="PAC" evidence="10">
    <location>
        <begin position="612"/>
        <end position="663"/>
    </location>
</feature>
<dbReference type="EC" id="2.7.13.3" evidence="2"/>
<dbReference type="SUPFAM" id="SSF47384">
    <property type="entry name" value="Homodimeric domain of signal transducing histidine kinase"/>
    <property type="match status" value="1"/>
</dbReference>
<dbReference type="SMART" id="SM00086">
    <property type="entry name" value="PAC"/>
    <property type="match status" value="3"/>
</dbReference>
<keyword evidence="4" id="KW-0808">Transferase</keyword>
<evidence type="ECO:0000256" key="4">
    <source>
        <dbReference type="ARBA" id="ARBA00022679"/>
    </source>
</evidence>
<dbReference type="Pfam" id="PF02518">
    <property type="entry name" value="HATPase_c"/>
    <property type="match status" value="1"/>
</dbReference>
<dbReference type="PROSITE" id="PS50109">
    <property type="entry name" value="HIS_KIN"/>
    <property type="match status" value="1"/>
</dbReference>
<dbReference type="InterPro" id="IPR052162">
    <property type="entry name" value="Sensor_kinase/Photoreceptor"/>
</dbReference>
<dbReference type="InterPro" id="IPR000014">
    <property type="entry name" value="PAS"/>
</dbReference>
<dbReference type="Gene3D" id="1.10.287.130">
    <property type="match status" value="1"/>
</dbReference>
<feature type="domain" description="PAS" evidence="9">
    <location>
        <begin position="255"/>
        <end position="325"/>
    </location>
</feature>
<dbReference type="SMART" id="SM00387">
    <property type="entry name" value="HATPase_c"/>
    <property type="match status" value="1"/>
</dbReference>
<dbReference type="PROSITE" id="PS50113">
    <property type="entry name" value="PAC"/>
    <property type="match status" value="2"/>
</dbReference>
<dbReference type="Pfam" id="PF14417">
    <property type="entry name" value="MEDS"/>
    <property type="match status" value="1"/>
</dbReference>
<evidence type="ECO:0000256" key="1">
    <source>
        <dbReference type="ARBA" id="ARBA00000085"/>
    </source>
</evidence>
<dbReference type="Pfam" id="PF08447">
    <property type="entry name" value="PAS_3"/>
    <property type="match status" value="1"/>
</dbReference>
<dbReference type="Gene3D" id="2.10.70.100">
    <property type="match status" value="1"/>
</dbReference>
<dbReference type="AlphaFoldDB" id="A0A7D5QA93"/>